<dbReference type="AlphaFoldDB" id="A0AB34VBZ5"/>
<evidence type="ECO:0000313" key="13">
    <source>
        <dbReference type="EMBL" id="KTS94617.1"/>
    </source>
</evidence>
<dbReference type="PANTHER" id="PTHR43322:SF5">
    <property type="entry name" value="1-DEOXY-D-XYLULOSE-5-PHOSPHATE SYNTHASE, CHLOROPLASTIC"/>
    <property type="match status" value="1"/>
</dbReference>
<dbReference type="InterPro" id="IPR049557">
    <property type="entry name" value="Transketolase_CS"/>
</dbReference>
<evidence type="ECO:0000256" key="10">
    <source>
        <dbReference type="ARBA" id="ARBA00055605"/>
    </source>
</evidence>
<dbReference type="SMART" id="SM00861">
    <property type="entry name" value="Transket_pyr"/>
    <property type="match status" value="1"/>
</dbReference>
<evidence type="ECO:0000256" key="9">
    <source>
        <dbReference type="ARBA" id="ARBA00023229"/>
    </source>
</evidence>
<dbReference type="Pfam" id="PF02780">
    <property type="entry name" value="Transketolase_C"/>
    <property type="match status" value="1"/>
</dbReference>
<evidence type="ECO:0000256" key="2">
    <source>
        <dbReference type="ARBA" id="ARBA00011081"/>
    </source>
</evidence>
<comment type="cofactor">
    <cofactor evidence="11">
        <name>thiamine diphosphate</name>
        <dbReference type="ChEBI" id="CHEBI:58937"/>
    </cofactor>
    <text evidence="11">Binds 1 thiamine pyrophosphate per subunit.</text>
</comment>
<gene>
    <name evidence="11" type="primary">dxs</name>
    <name evidence="13" type="ORF">RSA13_18200</name>
</gene>
<feature type="binding site" evidence="11">
    <location>
        <begin position="153"/>
        <end position="154"/>
    </location>
    <ligand>
        <name>thiamine diphosphate</name>
        <dbReference type="ChEBI" id="CHEBI:58937"/>
    </ligand>
</feature>
<keyword evidence="4 11" id="KW-0808">Transferase</keyword>
<keyword evidence="8 11" id="KW-0786">Thiamine pyrophosphate</keyword>
<dbReference type="EC" id="2.2.1.7" evidence="11"/>
<dbReference type="InterPro" id="IPR029061">
    <property type="entry name" value="THDP-binding"/>
</dbReference>
<evidence type="ECO:0000256" key="11">
    <source>
        <dbReference type="HAMAP-Rule" id="MF_00315"/>
    </source>
</evidence>
<dbReference type="GO" id="GO:0016114">
    <property type="term" value="P:terpenoid biosynthetic process"/>
    <property type="evidence" value="ECO:0007669"/>
    <property type="project" value="UniProtKB-UniRule"/>
</dbReference>
<protein>
    <recommendedName>
        <fullName evidence="11">1-deoxy-D-xylulose-5-phosphate synthase</fullName>
        <ecNumber evidence="11">2.2.1.7</ecNumber>
    </recommendedName>
    <alternativeName>
        <fullName evidence="11">1-deoxyxylulose-5-phosphate synthase</fullName>
        <shortName evidence="11">DXP synthase</shortName>
        <shortName evidence="11">DXPS</shortName>
    </alternativeName>
</protein>
<comment type="pathway">
    <text evidence="1 11">Metabolic intermediate biosynthesis; 1-deoxy-D-xylulose 5-phosphate biosynthesis; 1-deoxy-D-xylulose 5-phosphate from D-glyceraldehyde 3-phosphate and pyruvate: step 1/1.</text>
</comment>
<comment type="subunit">
    <text evidence="3 11">Homodimer.</text>
</comment>
<comment type="function">
    <text evidence="10 11">Catalyzes the acyloin condensation reaction between C atoms 2 and 3 of pyruvate and glyceraldehyde 3-phosphate to yield 1-deoxy-D-xylulose-5-phosphate (DXP).</text>
</comment>
<dbReference type="InterPro" id="IPR005477">
    <property type="entry name" value="Dxylulose-5-P_synthase"/>
</dbReference>
<dbReference type="InterPro" id="IPR005475">
    <property type="entry name" value="Transketolase-like_Pyr-bd"/>
</dbReference>
<evidence type="ECO:0000256" key="7">
    <source>
        <dbReference type="ARBA" id="ARBA00022977"/>
    </source>
</evidence>
<evidence type="ECO:0000313" key="14">
    <source>
        <dbReference type="Proteomes" id="UP000072520"/>
    </source>
</evidence>
<feature type="binding site" evidence="11">
    <location>
        <position position="181"/>
    </location>
    <ligand>
        <name>thiamine diphosphate</name>
        <dbReference type="ChEBI" id="CHEBI:58937"/>
    </ligand>
</feature>
<organism evidence="13 14">
    <name type="scientific">Pantoea stewartii</name>
    <dbReference type="NCBI Taxonomy" id="66269"/>
    <lineage>
        <taxon>Bacteria</taxon>
        <taxon>Pseudomonadati</taxon>
        <taxon>Pseudomonadota</taxon>
        <taxon>Gammaproteobacteria</taxon>
        <taxon>Enterobacterales</taxon>
        <taxon>Erwiniaceae</taxon>
        <taxon>Pantoea</taxon>
    </lineage>
</organism>
<dbReference type="Gene3D" id="3.40.50.920">
    <property type="match status" value="1"/>
</dbReference>
<dbReference type="InterPro" id="IPR033248">
    <property type="entry name" value="Transketolase_C"/>
</dbReference>
<dbReference type="GO" id="GO:0000287">
    <property type="term" value="F:magnesium ion binding"/>
    <property type="evidence" value="ECO:0007669"/>
    <property type="project" value="UniProtKB-UniRule"/>
</dbReference>
<dbReference type="FunFam" id="3.40.50.970:FF:000005">
    <property type="entry name" value="1-deoxy-D-xylulose-5-phosphate synthase"/>
    <property type="match status" value="1"/>
</dbReference>
<evidence type="ECO:0000256" key="8">
    <source>
        <dbReference type="ARBA" id="ARBA00023052"/>
    </source>
</evidence>
<comment type="cofactor">
    <cofactor evidence="11">
        <name>Mg(2+)</name>
        <dbReference type="ChEBI" id="CHEBI:18420"/>
    </cofactor>
    <text evidence="11">Binds 1 Mg(2+) ion per subunit.</text>
</comment>
<evidence type="ECO:0000259" key="12">
    <source>
        <dbReference type="SMART" id="SM00861"/>
    </source>
</evidence>
<comment type="similarity">
    <text evidence="2 11">Belongs to the transketolase family. DXPS subfamily.</text>
</comment>
<comment type="catalytic activity">
    <reaction evidence="11">
        <text>D-glyceraldehyde 3-phosphate + pyruvate + H(+) = 1-deoxy-D-xylulose 5-phosphate + CO2</text>
        <dbReference type="Rhea" id="RHEA:12605"/>
        <dbReference type="ChEBI" id="CHEBI:15361"/>
        <dbReference type="ChEBI" id="CHEBI:15378"/>
        <dbReference type="ChEBI" id="CHEBI:16526"/>
        <dbReference type="ChEBI" id="CHEBI:57792"/>
        <dbReference type="ChEBI" id="CHEBI:59776"/>
        <dbReference type="EC" id="2.2.1.7"/>
    </reaction>
</comment>
<reference evidence="13 14" key="1">
    <citation type="journal article" date="2016" name="Front. Microbiol.">
        <title>Genomic Resource of Rice Seed Associated Bacteria.</title>
        <authorList>
            <person name="Midha S."/>
            <person name="Bansal K."/>
            <person name="Sharma S."/>
            <person name="Kumar N."/>
            <person name="Patil P.P."/>
            <person name="Chaudhry V."/>
            <person name="Patil P.B."/>
        </authorList>
    </citation>
    <scope>NUCLEOTIDE SEQUENCE [LARGE SCALE GENOMIC DNA]</scope>
    <source>
        <strain evidence="13 14">RSA13</strain>
    </source>
</reference>
<proteinExistence type="inferred from homology"/>
<evidence type="ECO:0000256" key="5">
    <source>
        <dbReference type="ARBA" id="ARBA00022723"/>
    </source>
</evidence>
<dbReference type="CDD" id="cd07033">
    <property type="entry name" value="TPP_PYR_DXS_TK_like"/>
    <property type="match status" value="1"/>
</dbReference>
<feature type="binding site" evidence="11">
    <location>
        <position position="288"/>
    </location>
    <ligand>
        <name>thiamine diphosphate</name>
        <dbReference type="ChEBI" id="CHEBI:58937"/>
    </ligand>
</feature>
<evidence type="ECO:0000256" key="3">
    <source>
        <dbReference type="ARBA" id="ARBA00011738"/>
    </source>
</evidence>
<dbReference type="Gene3D" id="3.40.50.970">
    <property type="match status" value="2"/>
</dbReference>
<dbReference type="NCBIfam" id="TIGR00204">
    <property type="entry name" value="dxs"/>
    <property type="match status" value="1"/>
</dbReference>
<comment type="caution">
    <text evidence="13">The sequence shown here is derived from an EMBL/GenBank/DDBJ whole genome shotgun (WGS) entry which is preliminary data.</text>
</comment>
<keyword evidence="5 11" id="KW-0479">Metal-binding</keyword>
<dbReference type="Proteomes" id="UP000072520">
    <property type="component" value="Unassembled WGS sequence"/>
</dbReference>
<dbReference type="PROSITE" id="PS00802">
    <property type="entry name" value="TRANSKETOLASE_2"/>
    <property type="match status" value="1"/>
</dbReference>
<evidence type="ECO:0000256" key="4">
    <source>
        <dbReference type="ARBA" id="ARBA00022679"/>
    </source>
</evidence>
<name>A0AB34VBZ5_9GAMM</name>
<dbReference type="GO" id="GO:0005829">
    <property type="term" value="C:cytosol"/>
    <property type="evidence" value="ECO:0007669"/>
    <property type="project" value="TreeGrafter"/>
</dbReference>
<dbReference type="PANTHER" id="PTHR43322">
    <property type="entry name" value="1-D-DEOXYXYLULOSE 5-PHOSPHATE SYNTHASE-RELATED"/>
    <property type="match status" value="1"/>
</dbReference>
<dbReference type="SUPFAM" id="SSF52922">
    <property type="entry name" value="TK C-terminal domain-like"/>
    <property type="match status" value="1"/>
</dbReference>
<dbReference type="GO" id="GO:0030976">
    <property type="term" value="F:thiamine pyrophosphate binding"/>
    <property type="evidence" value="ECO:0007669"/>
    <property type="project" value="UniProtKB-UniRule"/>
</dbReference>
<dbReference type="SUPFAM" id="SSF52518">
    <property type="entry name" value="Thiamin diphosphate-binding fold (THDP-binding)"/>
    <property type="match status" value="2"/>
</dbReference>
<accession>A0AB34VBZ5</accession>
<dbReference type="RefSeq" id="WP_039338477.1">
    <property type="nucleotide sequence ID" value="NZ_CP046585.1"/>
</dbReference>
<dbReference type="InterPro" id="IPR009014">
    <property type="entry name" value="Transketo_C/PFOR_II"/>
</dbReference>
<keyword evidence="7 11" id="KW-0784">Thiamine biosynthesis</keyword>
<keyword evidence="9 11" id="KW-0414">Isoprene biosynthesis</keyword>
<dbReference type="HAMAP" id="MF_00315">
    <property type="entry name" value="DXP_synth"/>
    <property type="match status" value="1"/>
</dbReference>
<sequence length="621" mass="67472">MSFDTTKYPTLAQAETVQALRALPKEKLPALCNELRQYLLDSVSRSSGHFASGLGVVELTVALHYVYNTPFDHLVWDVGHQAYPHKILTGRRDRIGSIRQKNGVHPFPWRGESEYDVLSVGHSSTSISAGLGMAAAAEREGKGRRTACIIGDGAITAGMAFEAMNHAGDIKPDMLVILNDNEMSISENVGALNNRLAQILSGKTYARLREGGKRVLTGLPPIKELVKRTEEHLKGMVVPGTLFEELGFNYIGPVDGHDVLTLVNTLTNMRSLKGPQFLHIMTKKGKGYAPAEQDPIAWHAVPKFDVASGELPKSAEGLPSYSKIFGNWLCETAADDAKLMAITPAMREGSGMVGFSRKYPNQYFDVAIAEQHAVTFAAGLAIGGYKPVVAIYSTFLQRAYDQVIHDVAIQKLPVLFAIDRGGIVGADGQTHQGAFDLAYLRCIPDMVIMTPSDEDECRQMLYTGYHYQAGPAAVRYPRGTGTGVALTPLQSLPLGKGVVKRRGEKLAILNFGTLLPEASHVAEALNATLVDMRFVKPLDEALITELAAQHESLITLEEGAIKGGAGSGVNEFVMAKRLGIPVLNIGLPDEFIPPGTQEEMRHDYHLDADGIQQQISHWLAQ</sequence>
<dbReference type="NCBIfam" id="NF003933">
    <property type="entry name" value="PRK05444.2-2"/>
    <property type="match status" value="1"/>
</dbReference>
<evidence type="ECO:0000256" key="1">
    <source>
        <dbReference type="ARBA" id="ARBA00004980"/>
    </source>
</evidence>
<evidence type="ECO:0000256" key="6">
    <source>
        <dbReference type="ARBA" id="ARBA00022842"/>
    </source>
</evidence>
<dbReference type="GO" id="GO:0008661">
    <property type="term" value="F:1-deoxy-D-xylulose-5-phosphate synthase activity"/>
    <property type="evidence" value="ECO:0007669"/>
    <property type="project" value="UniProtKB-UniRule"/>
</dbReference>
<feature type="binding site" evidence="11">
    <location>
        <position position="370"/>
    </location>
    <ligand>
        <name>thiamine diphosphate</name>
        <dbReference type="ChEBI" id="CHEBI:58937"/>
    </ligand>
</feature>
<dbReference type="EMBL" id="LDSI01000027">
    <property type="protein sequence ID" value="KTS94617.1"/>
    <property type="molecule type" value="Genomic_DNA"/>
</dbReference>
<dbReference type="Pfam" id="PF13292">
    <property type="entry name" value="DXP_synthase_N"/>
    <property type="match status" value="1"/>
</dbReference>
<feature type="binding site" evidence="11">
    <location>
        <position position="181"/>
    </location>
    <ligand>
        <name>Mg(2+)</name>
        <dbReference type="ChEBI" id="CHEBI:18420"/>
    </ligand>
</feature>
<feature type="binding site" evidence="11">
    <location>
        <position position="80"/>
    </location>
    <ligand>
        <name>thiamine diphosphate</name>
        <dbReference type="ChEBI" id="CHEBI:58937"/>
    </ligand>
</feature>
<dbReference type="GO" id="GO:0019288">
    <property type="term" value="P:isopentenyl diphosphate biosynthetic process, methylerythritol 4-phosphate pathway"/>
    <property type="evidence" value="ECO:0007669"/>
    <property type="project" value="TreeGrafter"/>
</dbReference>
<dbReference type="FunFam" id="3.40.50.920:FF:000002">
    <property type="entry name" value="1-deoxy-D-xylulose-5-phosphate synthase"/>
    <property type="match status" value="1"/>
</dbReference>
<dbReference type="GO" id="GO:0009228">
    <property type="term" value="P:thiamine biosynthetic process"/>
    <property type="evidence" value="ECO:0007669"/>
    <property type="project" value="UniProtKB-UniRule"/>
</dbReference>
<dbReference type="InterPro" id="IPR020826">
    <property type="entry name" value="Transketolase_BS"/>
</dbReference>
<dbReference type="PROSITE" id="PS00801">
    <property type="entry name" value="TRANSKETOLASE_1"/>
    <property type="match status" value="1"/>
</dbReference>
<keyword evidence="6 11" id="KW-0460">Magnesium</keyword>
<feature type="binding site" evidence="11">
    <location>
        <begin position="121"/>
        <end position="123"/>
    </location>
    <ligand>
        <name>thiamine diphosphate</name>
        <dbReference type="ChEBI" id="CHEBI:58937"/>
    </ligand>
</feature>
<dbReference type="Pfam" id="PF02779">
    <property type="entry name" value="Transket_pyr"/>
    <property type="match status" value="1"/>
</dbReference>
<feature type="binding site" evidence="11">
    <location>
        <position position="152"/>
    </location>
    <ligand>
        <name>Mg(2+)</name>
        <dbReference type="ChEBI" id="CHEBI:18420"/>
    </ligand>
</feature>
<feature type="domain" description="Transketolase-like pyrimidine-binding" evidence="12">
    <location>
        <begin position="319"/>
        <end position="484"/>
    </location>
</feature>
<dbReference type="CDD" id="cd02007">
    <property type="entry name" value="TPP_DXS"/>
    <property type="match status" value="1"/>
</dbReference>